<evidence type="ECO:0000313" key="2">
    <source>
        <dbReference type="EMBL" id="NMN01632.1"/>
    </source>
</evidence>
<proteinExistence type="predicted"/>
<organism evidence="2 3">
    <name type="scientific">Bifidobacterium panos</name>
    <dbReference type="NCBI Taxonomy" id="2675321"/>
    <lineage>
        <taxon>Bacteria</taxon>
        <taxon>Bacillati</taxon>
        <taxon>Actinomycetota</taxon>
        <taxon>Actinomycetes</taxon>
        <taxon>Bifidobacteriales</taxon>
        <taxon>Bifidobacteriaceae</taxon>
        <taxon>Bifidobacterium</taxon>
    </lineage>
</organism>
<dbReference type="InterPro" id="IPR057893">
    <property type="entry name" value="LRV_2"/>
</dbReference>
<sequence length="101" mass="10911">MRWIAEFGDDRARQVAAERGYTTSASPLGAQQPNQYGFSAEMAANTTDQMQMAQIAQTSPELHASLASNPNLYPALVDWLAGLDDPAVTAALAARDQWAQE</sequence>
<dbReference type="Pfam" id="PF25591">
    <property type="entry name" value="LRV_2"/>
    <property type="match status" value="1"/>
</dbReference>
<evidence type="ECO:0000313" key="3">
    <source>
        <dbReference type="Proteomes" id="UP000553756"/>
    </source>
</evidence>
<dbReference type="EMBL" id="JAAIIJ010000003">
    <property type="protein sequence ID" value="NMN01632.1"/>
    <property type="molecule type" value="Genomic_DNA"/>
</dbReference>
<reference evidence="2 3" key="1">
    <citation type="submission" date="2020-02" db="EMBL/GenBank/DDBJ databases">
        <title>Characterization of phylogenetic diversity of novel bifidobacterial species isolated in Czech ZOOs.</title>
        <authorList>
            <person name="Lugli G.A."/>
            <person name="Vera N.B."/>
            <person name="Ventura M."/>
        </authorList>
    </citation>
    <scope>NUCLEOTIDE SEQUENCE [LARGE SCALE GENOMIC DNA]</scope>
    <source>
        <strain evidence="2 3">DSM 109963</strain>
    </source>
</reference>
<dbReference type="Proteomes" id="UP000553756">
    <property type="component" value="Unassembled WGS sequence"/>
</dbReference>
<protein>
    <recommendedName>
        <fullName evidence="1">Leucine rich repeat variant domain-containing protein</fullName>
    </recommendedName>
</protein>
<evidence type="ECO:0000259" key="1">
    <source>
        <dbReference type="Pfam" id="PF25591"/>
    </source>
</evidence>
<name>A0ABX1SWS5_9BIFI</name>
<keyword evidence="3" id="KW-1185">Reference proteome</keyword>
<accession>A0ABX1SWS5</accession>
<comment type="caution">
    <text evidence="2">The sequence shown here is derived from an EMBL/GenBank/DDBJ whole genome shotgun (WGS) entry which is preliminary data.</text>
</comment>
<feature type="domain" description="Leucine rich repeat variant" evidence="1">
    <location>
        <begin position="39"/>
        <end position="95"/>
    </location>
</feature>
<gene>
    <name evidence="2" type="ORF">G1C94_0253</name>
</gene>